<dbReference type="InterPro" id="IPR000922">
    <property type="entry name" value="Lectin_gal-bd_dom"/>
</dbReference>
<evidence type="ECO:0000313" key="6">
    <source>
        <dbReference type="Proteomes" id="UP000261560"/>
    </source>
</evidence>
<sequence>MQHFSTMMLLTAVCLLMASGVSAETVVTCQSLRVHTLECRDNKVITVQSSFYGRRDRTTCSQGQYPWALASTTCYRDMLDLIKERCEFEQRCDVPMADITSVNPCFGIFKYIKTEFTCIAPQTVVACERRTAKLTCPSGKTIKVLSAYYGRRDSSVCTLNCPLVQTQNEDCENPTDLVAQQCDGTSSCTIRASNSVFGDPCPGTYKYLEASYTCV</sequence>
<feature type="domain" description="SUEL-type lectin" evidence="4">
    <location>
        <begin position="36"/>
        <end position="119"/>
    </location>
</feature>
<dbReference type="Proteomes" id="UP000261560">
    <property type="component" value="Unplaced"/>
</dbReference>
<keyword evidence="6" id="KW-1185">Reference proteome</keyword>
<dbReference type="GO" id="GO:0030246">
    <property type="term" value="F:carbohydrate binding"/>
    <property type="evidence" value="ECO:0007669"/>
    <property type="project" value="UniProtKB-KW"/>
</dbReference>
<evidence type="ECO:0000259" key="4">
    <source>
        <dbReference type="PROSITE" id="PS50228"/>
    </source>
</evidence>
<keyword evidence="1" id="KW-0430">Lectin</keyword>
<protein>
    <submittedName>
        <fullName evidence="5">L-rhamnose-binding lectin SML-like</fullName>
    </submittedName>
</protein>
<organism evidence="5 6">
    <name type="scientific">Oryzias melastigma</name>
    <name type="common">Marine medaka</name>
    <dbReference type="NCBI Taxonomy" id="30732"/>
    <lineage>
        <taxon>Eukaryota</taxon>
        <taxon>Metazoa</taxon>
        <taxon>Chordata</taxon>
        <taxon>Craniata</taxon>
        <taxon>Vertebrata</taxon>
        <taxon>Euteleostomi</taxon>
        <taxon>Actinopterygii</taxon>
        <taxon>Neopterygii</taxon>
        <taxon>Teleostei</taxon>
        <taxon>Neoteleostei</taxon>
        <taxon>Acanthomorphata</taxon>
        <taxon>Ovalentaria</taxon>
        <taxon>Atherinomorphae</taxon>
        <taxon>Beloniformes</taxon>
        <taxon>Adrianichthyidae</taxon>
        <taxon>Oryziinae</taxon>
        <taxon>Oryzias</taxon>
    </lineage>
</organism>
<dbReference type="KEGG" id="oml:112159082"/>
<evidence type="ECO:0000256" key="1">
    <source>
        <dbReference type="ARBA" id="ARBA00022734"/>
    </source>
</evidence>
<dbReference type="PROSITE" id="PS50228">
    <property type="entry name" value="SUEL_LECTIN"/>
    <property type="match status" value="2"/>
</dbReference>
<evidence type="ECO:0000256" key="3">
    <source>
        <dbReference type="SAM" id="SignalP"/>
    </source>
</evidence>
<keyword evidence="2" id="KW-0677">Repeat</keyword>
<feature type="domain" description="SUEL-type lectin" evidence="4">
    <location>
        <begin position="126"/>
        <end position="215"/>
    </location>
</feature>
<dbReference type="OMA" id="WCLLIVE"/>
<feature type="signal peptide" evidence="3">
    <location>
        <begin position="1"/>
        <end position="23"/>
    </location>
</feature>
<keyword evidence="3" id="KW-0732">Signal</keyword>
<dbReference type="AlphaFoldDB" id="A0A3B3BQA9"/>
<dbReference type="GeneID" id="112159082"/>
<evidence type="ECO:0000256" key="2">
    <source>
        <dbReference type="ARBA" id="ARBA00022737"/>
    </source>
</evidence>
<dbReference type="Pfam" id="PF02140">
    <property type="entry name" value="SUEL_Lectin"/>
    <property type="match status" value="2"/>
</dbReference>
<dbReference type="RefSeq" id="XP_024148698.1">
    <property type="nucleotide sequence ID" value="XM_024292930.2"/>
</dbReference>
<dbReference type="GeneTree" id="ENSGT00940000154285"/>
<dbReference type="InterPro" id="IPR043159">
    <property type="entry name" value="Lectin_gal-bd_sf"/>
</dbReference>
<dbReference type="PANTHER" id="PTHR46780">
    <property type="entry name" value="PROTEIN EVA-1"/>
    <property type="match status" value="1"/>
</dbReference>
<name>A0A3B3BQA9_ORYME</name>
<reference evidence="5" key="2">
    <citation type="submission" date="2025-09" db="UniProtKB">
        <authorList>
            <consortium name="Ensembl"/>
        </authorList>
    </citation>
    <scope>IDENTIFICATION</scope>
</reference>
<proteinExistence type="predicted"/>
<dbReference type="FunFam" id="2.60.120.740:FF:000001">
    <property type="entry name" value="Adhesion G protein-coupled receptor L2"/>
    <property type="match status" value="1"/>
</dbReference>
<dbReference type="Ensembl" id="ENSOMET00000003518.1">
    <property type="protein sequence ID" value="ENSOMEP00000007801.1"/>
    <property type="gene ID" value="ENSOMEG00000008947.1"/>
</dbReference>
<feature type="chain" id="PRO_5017243047" evidence="3">
    <location>
        <begin position="24"/>
        <end position="215"/>
    </location>
</feature>
<accession>A0A3B3BQA9</accession>
<reference evidence="5" key="1">
    <citation type="submission" date="2025-08" db="UniProtKB">
        <authorList>
            <consortium name="Ensembl"/>
        </authorList>
    </citation>
    <scope>IDENTIFICATION</scope>
</reference>
<dbReference type="Gene3D" id="2.60.120.740">
    <property type="match status" value="2"/>
</dbReference>
<evidence type="ECO:0000313" key="5">
    <source>
        <dbReference type="Ensembl" id="ENSOMEP00000007801.1"/>
    </source>
</evidence>